<evidence type="ECO:0000313" key="7">
    <source>
        <dbReference type="Proteomes" id="UP000578686"/>
    </source>
</evidence>
<dbReference type="GO" id="GO:0006729">
    <property type="term" value="P:tetrahydrobiopterin biosynthetic process"/>
    <property type="evidence" value="ECO:0007669"/>
    <property type="project" value="InterPro"/>
</dbReference>
<name>A0A7X6I0Q6_9ACTN</name>
<evidence type="ECO:0000256" key="2">
    <source>
        <dbReference type="ARBA" id="ARBA00006472"/>
    </source>
</evidence>
<dbReference type="Pfam" id="PF01329">
    <property type="entry name" value="Pterin_4a"/>
    <property type="match status" value="1"/>
</dbReference>
<reference evidence="6 7" key="1">
    <citation type="submission" date="2020-03" db="EMBL/GenBank/DDBJ databases">
        <title>Draft genome of Streptomyces sp. ventii, isolated from the Axial Seamount in the Pacific Ocean, and resequencing of the two type strains Streptomyces lonarensis strain NCL 716 and Streptomyces bohaiensis strain 11A07.</title>
        <authorList>
            <person name="Loughran R.M."/>
            <person name="Pfannmuller K.M."/>
            <person name="Wasson B.J."/>
            <person name="Deadmond M.C."/>
            <person name="Paddock B.E."/>
            <person name="Koyack M.J."/>
            <person name="Gallegos D.A."/>
            <person name="Mitchell E.A."/>
            <person name="Ushijima B."/>
            <person name="Saw J.H."/>
            <person name="Mcphail K.L."/>
            <person name="Videau P."/>
        </authorList>
    </citation>
    <scope>NUCLEOTIDE SEQUENCE [LARGE SCALE GENOMIC DNA]</scope>
    <source>
        <strain evidence="6 7">NCL716</strain>
    </source>
</reference>
<gene>
    <name evidence="6" type="ORF">HCN56_18395</name>
</gene>
<dbReference type="Gene3D" id="3.30.1360.20">
    <property type="entry name" value="Transcriptional coactivator/pterin dehydratase"/>
    <property type="match status" value="1"/>
</dbReference>
<dbReference type="EMBL" id="JAAVJD010000165">
    <property type="protein sequence ID" value="NJQ07499.1"/>
    <property type="molecule type" value="Genomic_DNA"/>
</dbReference>
<comment type="catalytic activity">
    <reaction evidence="1">
        <text>(4aS,6R)-4a-hydroxy-L-erythro-5,6,7,8-tetrahydrobiopterin = (6R)-L-erythro-6,7-dihydrobiopterin + H2O</text>
        <dbReference type="Rhea" id="RHEA:11920"/>
        <dbReference type="ChEBI" id="CHEBI:15377"/>
        <dbReference type="ChEBI" id="CHEBI:15642"/>
        <dbReference type="ChEBI" id="CHEBI:43120"/>
        <dbReference type="EC" id="4.2.1.96"/>
    </reaction>
</comment>
<dbReference type="InterPro" id="IPR036428">
    <property type="entry name" value="PCD_sf"/>
</dbReference>
<sequence length="104" mass="10752">MPASPLTDAEIDRALAELPDWRLRDGDLTAAFTVDRGALPGFYAALAAAEDEAGHHARVTVTYTAVGLALNTHDAGGAVTAKDTALAEQLSRIAADHGGRADRG</sequence>
<proteinExistence type="inferred from homology"/>
<protein>
    <recommendedName>
        <fullName evidence="4">Putative pterin-4-alpha-carbinolamine dehydratase</fullName>
        <ecNumber evidence="3">4.2.1.96</ecNumber>
    </recommendedName>
</protein>
<comment type="caution">
    <text evidence="6">The sequence shown here is derived from an EMBL/GenBank/DDBJ whole genome shotgun (WGS) entry which is preliminary data.</text>
</comment>
<organism evidence="6 7">
    <name type="scientific">Streptomyces lonarensis</name>
    <dbReference type="NCBI Taxonomy" id="700599"/>
    <lineage>
        <taxon>Bacteria</taxon>
        <taxon>Bacillati</taxon>
        <taxon>Actinomycetota</taxon>
        <taxon>Actinomycetes</taxon>
        <taxon>Kitasatosporales</taxon>
        <taxon>Streptomycetaceae</taxon>
        <taxon>Streptomyces</taxon>
    </lineage>
</organism>
<accession>A0A7X6I0Q6</accession>
<keyword evidence="7" id="KW-1185">Reference proteome</keyword>
<evidence type="ECO:0000256" key="1">
    <source>
        <dbReference type="ARBA" id="ARBA00001554"/>
    </source>
</evidence>
<evidence type="ECO:0000313" key="6">
    <source>
        <dbReference type="EMBL" id="NJQ07499.1"/>
    </source>
</evidence>
<dbReference type="RefSeq" id="WP_167972550.1">
    <property type="nucleotide sequence ID" value="NZ_BHZG01000098.1"/>
</dbReference>
<dbReference type="SUPFAM" id="SSF55248">
    <property type="entry name" value="PCD-like"/>
    <property type="match status" value="1"/>
</dbReference>
<comment type="similarity">
    <text evidence="2">Belongs to the pterin-4-alpha-carbinolamine dehydratase family.</text>
</comment>
<keyword evidence="5" id="KW-0456">Lyase</keyword>
<evidence type="ECO:0000256" key="4">
    <source>
        <dbReference type="ARBA" id="ARBA00021735"/>
    </source>
</evidence>
<dbReference type="InterPro" id="IPR001533">
    <property type="entry name" value="Pterin_deHydtase"/>
</dbReference>
<dbReference type="AlphaFoldDB" id="A0A7X6I0Q6"/>
<dbReference type="Proteomes" id="UP000578686">
    <property type="component" value="Unassembled WGS sequence"/>
</dbReference>
<dbReference type="EC" id="4.2.1.96" evidence="3"/>
<evidence type="ECO:0000256" key="5">
    <source>
        <dbReference type="ARBA" id="ARBA00023239"/>
    </source>
</evidence>
<evidence type="ECO:0000256" key="3">
    <source>
        <dbReference type="ARBA" id="ARBA00013252"/>
    </source>
</evidence>
<dbReference type="GO" id="GO:0008124">
    <property type="term" value="F:4-alpha-hydroxytetrahydrobiopterin dehydratase activity"/>
    <property type="evidence" value="ECO:0007669"/>
    <property type="project" value="UniProtKB-EC"/>
</dbReference>